<name>A0ABW0PYB6_9HYPH</name>
<gene>
    <name evidence="1" type="ORF">ACFPP9_15835</name>
</gene>
<evidence type="ECO:0000313" key="1">
    <source>
        <dbReference type="EMBL" id="MFC5517256.1"/>
    </source>
</evidence>
<dbReference type="EMBL" id="JBHSML010000007">
    <property type="protein sequence ID" value="MFC5517256.1"/>
    <property type="molecule type" value="Genomic_DNA"/>
</dbReference>
<dbReference type="RefSeq" id="WP_266345598.1">
    <property type="nucleotide sequence ID" value="NZ_JAPKNH010000009.1"/>
</dbReference>
<dbReference type="Proteomes" id="UP001596150">
    <property type="component" value="Unassembled WGS sequence"/>
</dbReference>
<evidence type="ECO:0000313" key="2">
    <source>
        <dbReference type="Proteomes" id="UP001596150"/>
    </source>
</evidence>
<reference evidence="2" key="1">
    <citation type="journal article" date="2019" name="Int. J. Syst. Evol. Microbiol.">
        <title>The Global Catalogue of Microorganisms (GCM) 10K type strain sequencing project: providing services to taxonomists for standard genome sequencing and annotation.</title>
        <authorList>
            <consortium name="The Broad Institute Genomics Platform"/>
            <consortium name="The Broad Institute Genome Sequencing Center for Infectious Disease"/>
            <person name="Wu L."/>
            <person name="Ma J."/>
        </authorList>
    </citation>
    <scope>NUCLEOTIDE SEQUENCE [LARGE SCALE GENOMIC DNA]</scope>
    <source>
        <strain evidence="2">KACC 12633</strain>
    </source>
</reference>
<accession>A0ABW0PYB6</accession>
<proteinExistence type="predicted"/>
<comment type="caution">
    <text evidence="1">The sequence shown here is derived from an EMBL/GenBank/DDBJ whole genome shotgun (WGS) entry which is preliminary data.</text>
</comment>
<protein>
    <submittedName>
        <fullName evidence="1">PD-(D/E)XK nuclease family protein</fullName>
    </submittedName>
</protein>
<dbReference type="Pfam" id="PF14281">
    <property type="entry name" value="PDDEXK_4"/>
    <property type="match status" value="1"/>
</dbReference>
<sequence length="217" mass="23851">MEAARHAPIAHHVEAITPARLTTALGNLAPMLGRTRQQGDAVDIWSVAGLGHNEVRNSRVLTWLLDPHGSHGAGDAYLVELWDRISGTTKAGFPMRGIQRVVRENYPIGNGEHRIDIEITGAEFVIFLEVKVNAGETKSGQIEQYGKLAKIKADSLGKQHHAVMYLSETPPAAPSKCIPLRWKDVARSIQSVARHREPDALSTRLALLFAAHVSRFH</sequence>
<keyword evidence="2" id="KW-1185">Reference proteome</keyword>
<organism evidence="1 2">
    <name type="scientific">Kaistia terrae</name>
    <dbReference type="NCBI Taxonomy" id="537017"/>
    <lineage>
        <taxon>Bacteria</taxon>
        <taxon>Pseudomonadati</taxon>
        <taxon>Pseudomonadota</taxon>
        <taxon>Alphaproteobacteria</taxon>
        <taxon>Hyphomicrobiales</taxon>
        <taxon>Kaistiaceae</taxon>
        <taxon>Kaistia</taxon>
    </lineage>
</organism>
<dbReference type="InterPro" id="IPR029470">
    <property type="entry name" value="PDDEXK_4"/>
</dbReference>